<feature type="non-terminal residue" evidence="2">
    <location>
        <position position="1"/>
    </location>
</feature>
<sequence>VVFPTLRVQTHSEEASNQQLRENLDLLEEKRVDAHLRILAYRRAVAKLYTRRGKLAPNWEGPYRVIKVVREGTDTLATMEGWVLSRTWHISNL</sequence>
<accession>A0A426WZS9</accession>
<comment type="caution">
    <text evidence="2">The sequence shown here is derived from an EMBL/GenBank/DDBJ whole genome shotgun (WGS) entry which is preliminary data.</text>
</comment>
<dbReference type="Proteomes" id="UP000287651">
    <property type="component" value="Unassembled WGS sequence"/>
</dbReference>
<evidence type="ECO:0000313" key="2">
    <source>
        <dbReference type="EMBL" id="RRT32727.1"/>
    </source>
</evidence>
<proteinExistence type="predicted"/>
<evidence type="ECO:0000256" key="1">
    <source>
        <dbReference type="SAM" id="Coils"/>
    </source>
</evidence>
<dbReference type="EMBL" id="AMZH03030876">
    <property type="protein sequence ID" value="RRT32727.1"/>
    <property type="molecule type" value="Genomic_DNA"/>
</dbReference>
<reference evidence="2 3" key="1">
    <citation type="journal article" date="2014" name="Agronomy (Basel)">
        <title>A Draft Genome Sequence for Ensete ventricosum, the Drought-Tolerant Tree Against Hunger.</title>
        <authorList>
            <person name="Harrison J."/>
            <person name="Moore K.A."/>
            <person name="Paszkiewicz K."/>
            <person name="Jones T."/>
            <person name="Grant M."/>
            <person name="Ambacheew D."/>
            <person name="Muzemil S."/>
            <person name="Studholme D.J."/>
        </authorList>
    </citation>
    <scope>NUCLEOTIDE SEQUENCE [LARGE SCALE GENOMIC DNA]</scope>
</reference>
<keyword evidence="1" id="KW-0175">Coiled coil</keyword>
<gene>
    <name evidence="2" type="ORF">B296_00056749</name>
</gene>
<evidence type="ECO:0000313" key="3">
    <source>
        <dbReference type="Proteomes" id="UP000287651"/>
    </source>
</evidence>
<evidence type="ECO:0008006" key="4">
    <source>
        <dbReference type="Google" id="ProtNLM"/>
    </source>
</evidence>
<name>A0A426WZS9_ENSVE</name>
<organism evidence="2 3">
    <name type="scientific">Ensete ventricosum</name>
    <name type="common">Abyssinian banana</name>
    <name type="synonym">Musa ensete</name>
    <dbReference type="NCBI Taxonomy" id="4639"/>
    <lineage>
        <taxon>Eukaryota</taxon>
        <taxon>Viridiplantae</taxon>
        <taxon>Streptophyta</taxon>
        <taxon>Embryophyta</taxon>
        <taxon>Tracheophyta</taxon>
        <taxon>Spermatophyta</taxon>
        <taxon>Magnoliopsida</taxon>
        <taxon>Liliopsida</taxon>
        <taxon>Zingiberales</taxon>
        <taxon>Musaceae</taxon>
        <taxon>Ensete</taxon>
    </lineage>
</organism>
<dbReference type="AlphaFoldDB" id="A0A426WZS9"/>
<protein>
    <recommendedName>
        <fullName evidence="4">Integrase zinc-binding domain-containing protein</fullName>
    </recommendedName>
</protein>
<feature type="coiled-coil region" evidence="1">
    <location>
        <begin position="10"/>
        <end position="37"/>
    </location>
</feature>